<feature type="compositionally biased region" description="Basic residues" evidence="1">
    <location>
        <begin position="738"/>
        <end position="749"/>
    </location>
</feature>
<evidence type="ECO:0000313" key="4">
    <source>
        <dbReference type="Proteomes" id="UP000235392"/>
    </source>
</evidence>
<evidence type="ECO:0000313" key="2">
    <source>
        <dbReference type="EMBL" id="PLW23355.1"/>
    </source>
</evidence>
<evidence type="ECO:0000313" key="3">
    <source>
        <dbReference type="EMBL" id="PLW47829.1"/>
    </source>
</evidence>
<dbReference type="EMBL" id="PGCI01000028">
    <property type="protein sequence ID" value="PLW47829.1"/>
    <property type="molecule type" value="Genomic_DNA"/>
</dbReference>
<proteinExistence type="predicted"/>
<feature type="compositionally biased region" description="Polar residues" evidence="1">
    <location>
        <begin position="995"/>
        <end position="1023"/>
    </location>
</feature>
<feature type="region of interest" description="Disordered" evidence="1">
    <location>
        <begin position="340"/>
        <end position="401"/>
    </location>
</feature>
<feature type="compositionally biased region" description="Basic residues" evidence="1">
    <location>
        <begin position="533"/>
        <end position="542"/>
    </location>
</feature>
<feature type="region of interest" description="Disordered" evidence="1">
    <location>
        <begin position="1"/>
        <end position="246"/>
    </location>
</feature>
<feature type="compositionally biased region" description="Low complexity" evidence="1">
    <location>
        <begin position="769"/>
        <end position="787"/>
    </location>
</feature>
<dbReference type="Proteomes" id="UP000235392">
    <property type="component" value="Unassembled WGS sequence"/>
</dbReference>
<name>A0A2N5TCX0_9BASI</name>
<sequence length="1173" mass="126379">MAYQQTQVEDTHPTRTTLTEKVDDSKSGWELWVADEQLIRSQPEKNNNNNNRKKNYTYNQDWPTSSSPTTQQQQQQQQQQHSTPMSNQYPTQESSETVPAGDPDHDSAEPDQQPKSNEEGSLTGIGSSSNYKPANHPLSPHHDPLPTTDARSSFIYSGPGPRPFHPTHSAHQNTQIGLATTTTHNNCPPNDLTPKPEPPHSSPSTNTLGLINTHGPESAKHSRSSPTPPKPSLAPRASPAPGLRYSHAYELYDRQVSRVQPLPSNVRSQNPAMISAGGYSHVPPPSSSPKKPVQPTPPSPAPPAEVCLECMMRDRDMIGIDVVGPGIWARKSDADFEEAMRAEATANTDEDQSTTELEPDTVIPHTPTHRTPDDLPENGTVDPQAPPTKSRSRRKPLGKGNLLTAPALKAWTQMNPPASSHRWRTLQSYLREQRHYLELERKAKRSIELENERTEELMRNNPETYSQPVSLRNHAPDSTRTDFQFLHTAPRGKLTHRASSATLLSNGMVLETLDVSKDEKEAAKYRANANKHSSSKSSRRVSSKSTSAALNGIGQSPRTEPMNMNSLALKAESFNSDGTAIQSPTVNAPGTPSSRPVSPNRFSFVSRKSGAFGDSMRPFSTWGRNRRSASNSVVSLAPSGSMIDMHLGLSHDRHHPSGSFASPQIGKPLSKNRSMLNFHLSTGGTSTSSAPGQKRCTTKPSHGSLVSSPTTVSRVAAAAAGAGEGEGAGDERNETQKKEHHKKKLRHTLRGLWMKLGLGKERSCSHQDPTGTASASGSSSAPPRGRTAPNNHGNADDEPLAPPPSMSVLAREQLSHRRNRSTLSLPLSNARRLAGFRPSSVATKPVAAGGMVVSSVTSSPVSQHFVPSSPGSKMKLNGGSSPTCHQSSYINSCHDPQFDSLAEELEIPSSSSLRQQSPPARSRVRSLGTTSMFTELATTQEEGGGAGEEDGRPTRRATTLDMLRSSQEPSGAAASSREHVVMTGDDSLDSAGMPGSSTEPPGLQSSGVWSHSTSTTDKSPSIRTVLSKSSRIFHKLSGIHHPKRSSSRGSLNPLSAGPQTLCANPAAISPGNGGVGVGVGVGGAPELRTSTSSQFSSPVPSHDMIKDPAALPLHYQHQHHQQQQQLAQQQQQRPDYLPAEKTRAGVSRSADFLALRYVSLNNRDDHLVDSAVE</sequence>
<reference evidence="2 4" key="1">
    <citation type="submission" date="2017-11" db="EMBL/GenBank/DDBJ databases">
        <title>De novo assembly and phasing of dikaryotic genomes from two isolates of Puccinia coronata f. sp. avenae, the causal agent of oat crown rust.</title>
        <authorList>
            <person name="Miller M.E."/>
            <person name="Zhang Y."/>
            <person name="Omidvar V."/>
            <person name="Sperschneider J."/>
            <person name="Schwessinger B."/>
            <person name="Raley C."/>
            <person name="Palmer J.M."/>
            <person name="Garnica D."/>
            <person name="Upadhyaya N."/>
            <person name="Rathjen J."/>
            <person name="Taylor J.M."/>
            <person name="Park R.F."/>
            <person name="Dodds P.N."/>
            <person name="Hirsch C.D."/>
            <person name="Kianian S.F."/>
            <person name="Figueroa M."/>
        </authorList>
    </citation>
    <scope>NUCLEOTIDE SEQUENCE [LARGE SCALE GENOMIC DNA]</scope>
    <source>
        <strain evidence="2">12SD80</strain>
    </source>
</reference>
<feature type="compositionally biased region" description="Pro residues" evidence="1">
    <location>
        <begin position="282"/>
        <end position="303"/>
    </location>
</feature>
<feature type="compositionally biased region" description="Polar residues" evidence="1">
    <location>
        <begin position="169"/>
        <end position="188"/>
    </location>
</feature>
<evidence type="ECO:0000256" key="1">
    <source>
        <dbReference type="SAM" id="MobiDB-lite"/>
    </source>
</evidence>
<feature type="compositionally biased region" description="Polar residues" evidence="1">
    <location>
        <begin position="262"/>
        <end position="272"/>
    </location>
</feature>
<feature type="region of interest" description="Disordered" evidence="1">
    <location>
        <begin position="523"/>
        <end position="561"/>
    </location>
</feature>
<feature type="region of interest" description="Disordered" evidence="1">
    <location>
        <begin position="984"/>
        <end position="1023"/>
    </location>
</feature>
<protein>
    <submittedName>
        <fullName evidence="2">Uncharacterized protein</fullName>
    </submittedName>
</protein>
<dbReference type="AlphaFoldDB" id="A0A2N5TCX0"/>
<feature type="region of interest" description="Disordered" evidence="1">
    <location>
        <begin position="260"/>
        <end position="305"/>
    </location>
</feature>
<feature type="region of interest" description="Disordered" evidence="1">
    <location>
        <begin position="906"/>
        <end position="930"/>
    </location>
</feature>
<feature type="region of interest" description="Disordered" evidence="1">
    <location>
        <begin position="681"/>
        <end position="805"/>
    </location>
</feature>
<gene>
    <name evidence="3" type="ORF">PCASD_04356</name>
    <name evidence="2" type="ORF">PCASD_12325</name>
</gene>
<feature type="compositionally biased region" description="Polar residues" evidence="1">
    <location>
        <begin position="698"/>
        <end position="713"/>
    </location>
</feature>
<feature type="region of interest" description="Disordered" evidence="1">
    <location>
        <begin position="1115"/>
        <end position="1145"/>
    </location>
</feature>
<feature type="region of interest" description="Disordered" evidence="1">
    <location>
        <begin position="578"/>
        <end position="600"/>
    </location>
</feature>
<feature type="compositionally biased region" description="Low complexity" evidence="1">
    <location>
        <begin position="71"/>
        <end position="80"/>
    </location>
</feature>
<feature type="compositionally biased region" description="Low complexity" evidence="1">
    <location>
        <begin position="908"/>
        <end position="921"/>
    </location>
</feature>
<feature type="compositionally biased region" description="Polar residues" evidence="1">
    <location>
        <begin position="81"/>
        <end position="97"/>
    </location>
</feature>
<dbReference type="EMBL" id="PGCI01000636">
    <property type="protein sequence ID" value="PLW23355.1"/>
    <property type="molecule type" value="Genomic_DNA"/>
</dbReference>
<feature type="compositionally biased region" description="Acidic residues" evidence="1">
    <location>
        <begin position="348"/>
        <end position="359"/>
    </location>
</feature>
<feature type="compositionally biased region" description="Basic and acidic residues" evidence="1">
    <location>
        <begin position="9"/>
        <end position="27"/>
    </location>
</feature>
<feature type="compositionally biased region" description="Polar residues" evidence="1">
    <location>
        <begin position="56"/>
        <end position="70"/>
    </location>
</feature>
<accession>A0A2N5TCX0</accession>
<comment type="caution">
    <text evidence="2">The sequence shown here is derived from an EMBL/GenBank/DDBJ whole genome shotgun (WGS) entry which is preliminary data.</text>
</comment>
<feature type="compositionally biased region" description="Low complexity" evidence="1">
    <location>
        <begin position="1121"/>
        <end position="1132"/>
    </location>
</feature>
<organism evidence="2 4">
    <name type="scientific">Puccinia coronata f. sp. avenae</name>
    <dbReference type="NCBI Taxonomy" id="200324"/>
    <lineage>
        <taxon>Eukaryota</taxon>
        <taxon>Fungi</taxon>
        <taxon>Dikarya</taxon>
        <taxon>Basidiomycota</taxon>
        <taxon>Pucciniomycotina</taxon>
        <taxon>Pucciniomycetes</taxon>
        <taxon>Pucciniales</taxon>
        <taxon>Pucciniaceae</taxon>
        <taxon>Puccinia</taxon>
    </lineage>
</organism>
<feature type="region of interest" description="Disordered" evidence="1">
    <location>
        <begin position="860"/>
        <end position="882"/>
    </location>
</feature>